<dbReference type="Gene3D" id="3.30.1330.40">
    <property type="entry name" value="RutC-like"/>
    <property type="match status" value="3"/>
</dbReference>
<dbReference type="Pfam" id="PF21168">
    <property type="entry name" value="FkbO_Hyg5-like_N"/>
    <property type="match status" value="1"/>
</dbReference>
<dbReference type="EMBL" id="CP042997">
    <property type="protein sequence ID" value="QEH36445.1"/>
    <property type="molecule type" value="Genomic_DNA"/>
</dbReference>
<reference evidence="3 4" key="1">
    <citation type="submission" date="2019-08" db="EMBL/GenBank/DDBJ databases">
        <title>Deep-cultivation of Planctomycetes and their phenomic and genomic characterization uncovers novel biology.</title>
        <authorList>
            <person name="Wiegand S."/>
            <person name="Jogler M."/>
            <person name="Boedeker C."/>
            <person name="Pinto D."/>
            <person name="Vollmers J."/>
            <person name="Rivas-Marin E."/>
            <person name="Kohn T."/>
            <person name="Peeters S.H."/>
            <person name="Heuer A."/>
            <person name="Rast P."/>
            <person name="Oberbeckmann S."/>
            <person name="Bunk B."/>
            <person name="Jeske O."/>
            <person name="Meyerdierks A."/>
            <person name="Storesund J.E."/>
            <person name="Kallscheuer N."/>
            <person name="Luecker S."/>
            <person name="Lage O.M."/>
            <person name="Pohl T."/>
            <person name="Merkel B.J."/>
            <person name="Hornburger P."/>
            <person name="Mueller R.-W."/>
            <person name="Bruemmer F."/>
            <person name="Labrenz M."/>
            <person name="Spormann A.M."/>
            <person name="Op den Camp H."/>
            <person name="Overmann J."/>
            <person name="Amann R."/>
            <person name="Jetten M.S.M."/>
            <person name="Mascher T."/>
            <person name="Medema M.H."/>
            <person name="Devos D.P."/>
            <person name="Kaster A.-K."/>
            <person name="Ovreas L."/>
            <person name="Rohde M."/>
            <person name="Galperin M.Y."/>
            <person name="Jogler C."/>
        </authorList>
    </citation>
    <scope>NUCLEOTIDE SEQUENCE [LARGE SCALE GENOMIC DNA]</scope>
    <source>
        <strain evidence="3 4">OJF2</strain>
    </source>
</reference>
<dbReference type="SUPFAM" id="SSF55298">
    <property type="entry name" value="YjgF-like"/>
    <property type="match status" value="3"/>
</dbReference>
<dbReference type="PANTHER" id="PTHR11803:SF58">
    <property type="entry name" value="PROTEIN HMF1-RELATED"/>
    <property type="match status" value="1"/>
</dbReference>
<dbReference type="PANTHER" id="PTHR11803">
    <property type="entry name" value="2-IMINOBUTANOATE/2-IMINOPROPANOATE DEAMINASE RIDA"/>
    <property type="match status" value="1"/>
</dbReference>
<organism evidence="3 4">
    <name type="scientific">Aquisphaera giovannonii</name>
    <dbReference type="NCBI Taxonomy" id="406548"/>
    <lineage>
        <taxon>Bacteria</taxon>
        <taxon>Pseudomonadati</taxon>
        <taxon>Planctomycetota</taxon>
        <taxon>Planctomycetia</taxon>
        <taxon>Isosphaerales</taxon>
        <taxon>Isosphaeraceae</taxon>
        <taxon>Aquisphaera</taxon>
    </lineage>
</organism>
<protein>
    <submittedName>
        <fullName evidence="3">Aminoacrylate peracid reductase RutC</fullName>
    </submittedName>
</protein>
<name>A0A5B9W8P1_9BACT</name>
<dbReference type="KEGG" id="agv:OJF2_50090"/>
<gene>
    <name evidence="3" type="primary">rutC</name>
    <name evidence="3" type="ORF">OJF2_50090</name>
</gene>
<evidence type="ECO:0000313" key="3">
    <source>
        <dbReference type="EMBL" id="QEH36445.1"/>
    </source>
</evidence>
<dbReference type="Proteomes" id="UP000324233">
    <property type="component" value="Chromosome"/>
</dbReference>
<dbReference type="GO" id="GO:0019239">
    <property type="term" value="F:deaminase activity"/>
    <property type="evidence" value="ECO:0007669"/>
    <property type="project" value="TreeGrafter"/>
</dbReference>
<accession>A0A5B9W8P1</accession>
<evidence type="ECO:0000259" key="2">
    <source>
        <dbReference type="Pfam" id="PF21168"/>
    </source>
</evidence>
<comment type="similarity">
    <text evidence="1">Belongs to the RutC family.</text>
</comment>
<dbReference type="GO" id="GO:0005829">
    <property type="term" value="C:cytosol"/>
    <property type="evidence" value="ECO:0007669"/>
    <property type="project" value="TreeGrafter"/>
</dbReference>
<feature type="domain" description="Chorismatase FkbO/Hyg5-like N-terminal" evidence="2">
    <location>
        <begin position="122"/>
        <end position="245"/>
    </location>
</feature>
<evidence type="ECO:0000313" key="4">
    <source>
        <dbReference type="Proteomes" id="UP000324233"/>
    </source>
</evidence>
<dbReference type="CDD" id="cd06153">
    <property type="entry name" value="YjgF_YER057c_UK114_like_5"/>
    <property type="match status" value="1"/>
</dbReference>
<sequence>MLRKVSRDGCGYSVVELYDVRHVLAVAVPRGGGSLEVQAHDALRTIEAVHAEEGTRGSIVHQAVFIPTPELVPQCREIIRDFYGDEQPATSYVVQPPCDGKLLAVEAMGVGRGMGEVRIERFGDQAVRVTHNALSWLHCANVTPRDDVTGVYNQTISAMSRMRGVLAKRGIGFDRVIRMWNYLGSIVEDEGGVQRYKELNRARTAFFEGVHFLRGCQAGLPSSAEVYPAATGIGMQGTGLMLGCIALAMDDRPDVVAMPLENPNQTAAFHYGARYSPKSPKFARAMALSCGAFATIFVSGTASILGAETVHPGDAEAQTRQTLDNIEALISERNLRQHGLPGLGARLEDLGMIRVYVKRQDDYETARAVCRARLGDLPMVFAIADVCRPDLLVEIEGMAFSRRK</sequence>
<evidence type="ECO:0000256" key="1">
    <source>
        <dbReference type="ARBA" id="ARBA00010552"/>
    </source>
</evidence>
<dbReference type="InterPro" id="IPR006175">
    <property type="entry name" value="YjgF/YER057c/UK114"/>
</dbReference>
<dbReference type="AlphaFoldDB" id="A0A5B9W8P1"/>
<proteinExistence type="inferred from homology"/>
<dbReference type="InterPro" id="IPR049368">
    <property type="entry name" value="FkbO_Hyg5-like_N"/>
</dbReference>
<dbReference type="InterPro" id="IPR035959">
    <property type="entry name" value="RutC-like_sf"/>
</dbReference>
<keyword evidence="4" id="KW-1185">Reference proteome</keyword>